<dbReference type="EMBL" id="CP001339">
    <property type="protein sequence ID" value="ACL73431.1"/>
    <property type="molecule type" value="Genomic_DNA"/>
</dbReference>
<dbReference type="Pfam" id="PF13692">
    <property type="entry name" value="Glyco_trans_1_4"/>
    <property type="match status" value="1"/>
</dbReference>
<name>B8GV85_THISH</name>
<dbReference type="SUPFAM" id="SSF53756">
    <property type="entry name" value="UDP-Glycosyltransferase/glycogen phosphorylase"/>
    <property type="match status" value="1"/>
</dbReference>
<dbReference type="RefSeq" id="WP_012638906.1">
    <property type="nucleotide sequence ID" value="NC_011901.1"/>
</dbReference>
<evidence type="ECO:0008006" key="4">
    <source>
        <dbReference type="Google" id="ProtNLM"/>
    </source>
</evidence>
<reference evidence="2 3" key="1">
    <citation type="journal article" date="2011" name="Stand. Genomic Sci.">
        <title>Complete genome sequence of 'Thioalkalivibrio sulfidophilus' HL-EbGr7.</title>
        <authorList>
            <person name="Muyzer G."/>
            <person name="Sorokin D.Y."/>
            <person name="Mavromatis K."/>
            <person name="Lapidus A."/>
            <person name="Clum A."/>
            <person name="Ivanova N."/>
            <person name="Pati A."/>
            <person name="d'Haeseleer P."/>
            <person name="Woyke T."/>
            <person name="Kyrpides N.C."/>
        </authorList>
    </citation>
    <scope>NUCLEOTIDE SEQUENCE [LARGE SCALE GENOMIC DNA]</scope>
    <source>
        <strain evidence="2 3">HL-EbGR7</strain>
    </source>
</reference>
<evidence type="ECO:0000256" key="1">
    <source>
        <dbReference type="SAM" id="Phobius"/>
    </source>
</evidence>
<dbReference type="Gene3D" id="3.40.50.2000">
    <property type="entry name" value="Glycogen Phosphorylase B"/>
    <property type="match status" value="1"/>
</dbReference>
<organism evidence="2 3">
    <name type="scientific">Thioalkalivibrio sulfidiphilus (strain HL-EbGR7)</name>
    <dbReference type="NCBI Taxonomy" id="396588"/>
    <lineage>
        <taxon>Bacteria</taxon>
        <taxon>Pseudomonadati</taxon>
        <taxon>Pseudomonadota</taxon>
        <taxon>Gammaproteobacteria</taxon>
        <taxon>Chromatiales</taxon>
        <taxon>Ectothiorhodospiraceae</taxon>
        <taxon>Thioalkalivibrio</taxon>
    </lineage>
</organism>
<dbReference type="Proteomes" id="UP000002383">
    <property type="component" value="Chromosome"/>
</dbReference>
<dbReference type="CDD" id="cd03801">
    <property type="entry name" value="GT4_PimA-like"/>
    <property type="match status" value="1"/>
</dbReference>
<gene>
    <name evidence="2" type="ordered locus">Tgr7_2352</name>
</gene>
<accession>B8GV85</accession>
<evidence type="ECO:0000313" key="2">
    <source>
        <dbReference type="EMBL" id="ACL73431.1"/>
    </source>
</evidence>
<proteinExistence type="predicted"/>
<sequence precursor="true">MAVNRRLAHKFRQATKLPALLLIFVAWIPLTLASLLLLLVPRKKNNQGDTNDLTVLAPFEPGNRSGGAQALAGLQDLLKQRFNPTLLDLLKLDRESGLRSQVSAFLTYPIPVPDQCRPLLLKPAIAATSLHDCERLLIEFIGPGLFLSLQPRPSYPVILRDHEVLIRKLVMDFNESHGLESIRLALSIATCYLIGLTIYSRADRIIALTPEDEAYLHACYPHLRSRTKSIPVHFQCDGIPETTALVSPRELLFVGNFFHQPNVDALKWFCEEVAPRLEPGFTLHLCGLDAPLDHIELGSRNLTIIRHGFVDDLESGFAHVGIAISPIVSGGGVRIKNLHLACLGKAIVSTSLGNQGIGFVDGKDAMIADDAIGMAQRLNRLAAEPQEISRMGQAARAFVKTAFDADAIREQLERVIRIRD</sequence>
<dbReference type="HOGENOM" id="CLU_653706_0_0_6"/>
<keyword evidence="1" id="KW-1133">Transmembrane helix</keyword>
<dbReference type="KEGG" id="tgr:Tgr7_2352"/>
<keyword evidence="3" id="KW-1185">Reference proteome</keyword>
<protein>
    <recommendedName>
        <fullName evidence="4">Glycosyltransferase</fullName>
    </recommendedName>
</protein>
<feature type="transmembrane region" description="Helical" evidence="1">
    <location>
        <begin position="20"/>
        <end position="40"/>
    </location>
</feature>
<keyword evidence="1" id="KW-0472">Membrane</keyword>
<keyword evidence="1" id="KW-0812">Transmembrane</keyword>
<dbReference type="eggNOG" id="COG0438">
    <property type="taxonomic scope" value="Bacteria"/>
</dbReference>
<dbReference type="STRING" id="396588.Tgr7_2352"/>
<dbReference type="OrthoDB" id="9807209at2"/>
<dbReference type="AlphaFoldDB" id="B8GV85"/>
<evidence type="ECO:0000313" key="3">
    <source>
        <dbReference type="Proteomes" id="UP000002383"/>
    </source>
</evidence>